<feature type="coiled-coil region" evidence="1">
    <location>
        <begin position="384"/>
        <end position="418"/>
    </location>
</feature>
<evidence type="ECO:0000313" key="2">
    <source>
        <dbReference type="EMBL" id="MEK7950978.1"/>
    </source>
</evidence>
<sequence>MSCDTGSTPSRRTTGTRTSRLAAAMLLALTAAGIGQQGASTTAAREWTNTGGKTIAAEYLGIRGDDVALKLPGGKISFVPLATLSTADNAFVKANRLDYHERWQEWPADASQSMPVLTVEEEASAAGTFTYTTKNFRFYCDVNLGPVLMKDLARTFELTLQLHEKSPFGVLAKPEKDRFEAKLFGTLADYRRAGGPENSAGVYLPAQKVFLAPLELMGVQSGSAGYRKISDEYDVSTVVHELTHMLTHEMLDNLPVWMNEGYAEYISSIPIQAKAFKTDKDKIREGVRDLFAMSYFRSLSDKQKSAWGKEERDKYLQSSDVLPLYRVVDVLQMTDEEWKTGSSGANPGIRGMVTINRMPRLYRTAHLIIYYFIQIEGEKGVTKLRKFLEENRRNMDRYEQLRQEFDDYEKAMVAFKSLPGVKELPDGRIQYPGHLTPPKAPTGTPPDLNSLKLGGLKALLDGETPVAVADRIEAALRKDLRINLSFR</sequence>
<dbReference type="RefSeq" id="WP_341404580.1">
    <property type="nucleotide sequence ID" value="NZ_JBBUKT010000003.1"/>
</dbReference>
<reference evidence="2 3" key="1">
    <citation type="submission" date="2024-04" db="EMBL/GenBank/DDBJ databases">
        <title>Luteolibacter sp. isolated from soil.</title>
        <authorList>
            <person name="An J."/>
        </authorList>
    </citation>
    <scope>NUCLEOTIDE SEQUENCE [LARGE SCALE GENOMIC DNA]</scope>
    <source>
        <strain evidence="2 3">Y139</strain>
    </source>
</reference>
<proteinExistence type="predicted"/>
<evidence type="ECO:0000313" key="3">
    <source>
        <dbReference type="Proteomes" id="UP001371305"/>
    </source>
</evidence>
<keyword evidence="1" id="KW-0175">Coiled coil</keyword>
<protein>
    <recommendedName>
        <fullName evidence="4">SLA1 homology domain-containing protein</fullName>
    </recommendedName>
</protein>
<comment type="caution">
    <text evidence="2">The sequence shown here is derived from an EMBL/GenBank/DDBJ whole genome shotgun (WGS) entry which is preliminary data.</text>
</comment>
<accession>A0ABU9ATU2</accession>
<organism evidence="2 3">
    <name type="scientific">Luteolibacter soli</name>
    <dbReference type="NCBI Taxonomy" id="3135280"/>
    <lineage>
        <taxon>Bacteria</taxon>
        <taxon>Pseudomonadati</taxon>
        <taxon>Verrucomicrobiota</taxon>
        <taxon>Verrucomicrobiia</taxon>
        <taxon>Verrucomicrobiales</taxon>
        <taxon>Verrucomicrobiaceae</taxon>
        <taxon>Luteolibacter</taxon>
    </lineage>
</organism>
<keyword evidence="3" id="KW-1185">Reference proteome</keyword>
<name>A0ABU9ATU2_9BACT</name>
<dbReference type="EMBL" id="JBBUKT010000003">
    <property type="protein sequence ID" value="MEK7950978.1"/>
    <property type="molecule type" value="Genomic_DNA"/>
</dbReference>
<gene>
    <name evidence="2" type="ORF">WKV53_10745</name>
</gene>
<evidence type="ECO:0008006" key="4">
    <source>
        <dbReference type="Google" id="ProtNLM"/>
    </source>
</evidence>
<evidence type="ECO:0000256" key="1">
    <source>
        <dbReference type="SAM" id="Coils"/>
    </source>
</evidence>
<dbReference type="Proteomes" id="UP001371305">
    <property type="component" value="Unassembled WGS sequence"/>
</dbReference>
<dbReference type="Gene3D" id="2.30.30.700">
    <property type="entry name" value="SLA1 homology domain 1"/>
    <property type="match status" value="1"/>
</dbReference>